<keyword evidence="3" id="KW-1185">Reference proteome</keyword>
<protein>
    <submittedName>
        <fullName evidence="2">Chemotaxis protein CheW</fullName>
    </submittedName>
</protein>
<organism evidence="2 3">
    <name type="scientific">Pseudomonas typographi</name>
    <dbReference type="NCBI Taxonomy" id="2715964"/>
    <lineage>
        <taxon>Bacteria</taxon>
        <taxon>Pseudomonadati</taxon>
        <taxon>Pseudomonadota</taxon>
        <taxon>Gammaproteobacteria</taxon>
        <taxon>Pseudomonadales</taxon>
        <taxon>Pseudomonadaceae</taxon>
        <taxon>Pseudomonas</taxon>
    </lineage>
</organism>
<dbReference type="EMBL" id="JAAOCA010000007">
    <property type="protein sequence ID" value="MBD1598583.1"/>
    <property type="molecule type" value="Genomic_DNA"/>
</dbReference>
<dbReference type="InterPro" id="IPR036061">
    <property type="entry name" value="CheW-like_dom_sf"/>
</dbReference>
<feature type="domain" description="CheW-like" evidence="1">
    <location>
        <begin position="11"/>
        <end position="149"/>
    </location>
</feature>
<gene>
    <name evidence="2" type="ORF">HAQ05_07680</name>
</gene>
<accession>A0ABR7YZL4</accession>
<comment type="caution">
    <text evidence="2">The sequence shown here is derived from an EMBL/GenBank/DDBJ whole genome shotgun (WGS) entry which is preliminary data.</text>
</comment>
<dbReference type="Gene3D" id="2.40.50.180">
    <property type="entry name" value="CheA-289, Domain 4"/>
    <property type="match status" value="1"/>
</dbReference>
<dbReference type="Proteomes" id="UP000805841">
    <property type="component" value="Unassembled WGS sequence"/>
</dbReference>
<proteinExistence type="predicted"/>
<name>A0ABR7YZL4_9PSED</name>
<evidence type="ECO:0000313" key="2">
    <source>
        <dbReference type="EMBL" id="MBD1598583.1"/>
    </source>
</evidence>
<dbReference type="SUPFAM" id="SSF50341">
    <property type="entry name" value="CheW-like"/>
    <property type="match status" value="1"/>
</dbReference>
<dbReference type="PROSITE" id="PS50851">
    <property type="entry name" value="CHEW"/>
    <property type="match status" value="1"/>
</dbReference>
<evidence type="ECO:0000313" key="3">
    <source>
        <dbReference type="Proteomes" id="UP000805841"/>
    </source>
</evidence>
<dbReference type="InterPro" id="IPR002545">
    <property type="entry name" value="CheW-lke_dom"/>
</dbReference>
<dbReference type="SMART" id="SM00260">
    <property type="entry name" value="CheW"/>
    <property type="match status" value="1"/>
</dbReference>
<dbReference type="RefSeq" id="WP_190419050.1">
    <property type="nucleotide sequence ID" value="NZ_JAAOCA010000007.1"/>
</dbReference>
<dbReference type="Pfam" id="PF01584">
    <property type="entry name" value="CheW"/>
    <property type="match status" value="1"/>
</dbReference>
<sequence>MPERPLERRQTLTALLLPLADRQLVLPNVAVAELIEYRSGTAVPGAPSWHLGNIAWRRRELPLVCFEAACGSAPAQGERSHIIVLNAIGGGPLAFYAMLVQGIPRSVKVDSQLSYVDVPLARFELAAVQLAEVVAKVPDLDGLERLLQQAWQHPGEPTSRS</sequence>
<reference evidence="2 3" key="1">
    <citation type="journal article" date="2020" name="Insects">
        <title>Bacteria Belonging to Pseudomonas typographi sp. nov. from the Bark Beetle Ips typographus Have Genomic Potential to Aid in the Host Ecology.</title>
        <authorList>
            <person name="Peral-Aranega E."/>
            <person name="Saati-Santamaria Z."/>
            <person name="Kolarik M."/>
            <person name="Rivas R."/>
            <person name="Garcia-Fraile P."/>
        </authorList>
    </citation>
    <scope>NUCLEOTIDE SEQUENCE [LARGE SCALE GENOMIC DNA]</scope>
    <source>
        <strain evidence="2 3">CA3A</strain>
    </source>
</reference>
<evidence type="ECO:0000259" key="1">
    <source>
        <dbReference type="PROSITE" id="PS50851"/>
    </source>
</evidence>